<feature type="domain" description="Origin recognition complex subunit 2 winged-helix" evidence="8">
    <location>
        <begin position="365"/>
        <end position="424"/>
    </location>
</feature>
<proteinExistence type="inferred from homology"/>
<dbReference type="GO" id="GO:0006260">
    <property type="term" value="P:DNA replication"/>
    <property type="evidence" value="ECO:0007669"/>
    <property type="project" value="UniProtKB-UniRule"/>
</dbReference>
<feature type="domain" description="Origin recognition complex subunit 2 RecA-like" evidence="7">
    <location>
        <begin position="98"/>
        <end position="281"/>
    </location>
</feature>
<reference evidence="9 10" key="1">
    <citation type="journal article" date="2017" name="Mol. Ecol.">
        <title>Comparative and population genomic landscape of Phellinus noxius: A hypervariable fungus causing root rot in trees.</title>
        <authorList>
            <person name="Chung C.L."/>
            <person name="Lee T.J."/>
            <person name="Akiba M."/>
            <person name="Lee H.H."/>
            <person name="Kuo T.H."/>
            <person name="Liu D."/>
            <person name="Ke H.M."/>
            <person name="Yokoi T."/>
            <person name="Roa M.B."/>
            <person name="Lu M.J."/>
            <person name="Chang Y.Y."/>
            <person name="Ann P.J."/>
            <person name="Tsai J.N."/>
            <person name="Chen C.Y."/>
            <person name="Tzean S.S."/>
            <person name="Ota Y."/>
            <person name="Hattori T."/>
            <person name="Sahashi N."/>
            <person name="Liou R.F."/>
            <person name="Kikuchi T."/>
            <person name="Tsai I.J."/>
        </authorList>
    </citation>
    <scope>NUCLEOTIDE SEQUENCE [LARGE SCALE GENOMIC DNA]</scope>
    <source>
        <strain evidence="9 10">FFPRI411160</strain>
    </source>
</reference>
<dbReference type="GO" id="GO:0005664">
    <property type="term" value="C:nuclear origin of replication recognition complex"/>
    <property type="evidence" value="ECO:0007669"/>
    <property type="project" value="UniProtKB-UniRule"/>
</dbReference>
<name>A0A286UKN8_9AGAM</name>
<dbReference type="PANTHER" id="PTHR14052:SF0">
    <property type="entry name" value="ORIGIN RECOGNITION COMPLEX SUBUNIT 2"/>
    <property type="match status" value="1"/>
</dbReference>
<evidence type="ECO:0000256" key="5">
    <source>
        <dbReference type="RuleBase" id="RU368084"/>
    </source>
</evidence>
<dbReference type="STRING" id="2282107.A0A286UKN8"/>
<dbReference type="InParanoid" id="A0A286UKN8"/>
<comment type="similarity">
    <text evidence="2 5">Belongs to the ORC2 family.</text>
</comment>
<comment type="subunit">
    <text evidence="5">Component of the origin recognition complex (ORC).</text>
</comment>
<evidence type="ECO:0000256" key="1">
    <source>
        <dbReference type="ARBA" id="ARBA00004123"/>
    </source>
</evidence>
<keyword evidence="3 5" id="KW-0235">DNA replication</keyword>
<dbReference type="EMBL" id="NBII01000004">
    <property type="protein sequence ID" value="PAV20176.1"/>
    <property type="molecule type" value="Genomic_DNA"/>
</dbReference>
<keyword evidence="4 5" id="KW-0539">Nucleus</keyword>
<dbReference type="InterPro" id="IPR056772">
    <property type="entry name" value="RecA-like_ORC2"/>
</dbReference>
<dbReference type="Proteomes" id="UP000217199">
    <property type="component" value="Unassembled WGS sequence"/>
</dbReference>
<comment type="function">
    <text evidence="5">Component of the origin recognition complex (ORC) that binds origins of replication. DNA-binding is ATP-dependent. ORC is required to assemble the pre-replication complex necessary to initiate DNA replication.</text>
</comment>
<keyword evidence="10" id="KW-1185">Reference proteome</keyword>
<feature type="region of interest" description="Disordered" evidence="6">
    <location>
        <begin position="1"/>
        <end position="23"/>
    </location>
</feature>
<dbReference type="PANTHER" id="PTHR14052">
    <property type="entry name" value="ORIGIN RECOGNITION COMPLEX SUBUNIT 2"/>
    <property type="match status" value="1"/>
</dbReference>
<dbReference type="Pfam" id="PF24882">
    <property type="entry name" value="WHD_ORC2"/>
    <property type="match status" value="1"/>
</dbReference>
<dbReference type="AlphaFoldDB" id="A0A286UKN8"/>
<sequence length="434" mass="47202">MNGSEDEQIYTEQPSDVESFSEEEDTGRHWASKFILDESATTGHLPSTFDAYFSQISRSSKTSTNTFSELVEPLTPEEYNVRIREVKGRSSKLTQKLSALEELHSNYFQSYISELAAGFNLLFYGYGSKRNILNKLARACSKKGHVVIGNAFFPNFNLRDFLSAAEQVIGAPDIPNVGVGAEAQCKRIIAKYVQKPVARHLFLFIHNIDGPSLRTERARNCLSSLASHPSIHIIASIDHIMAPMLWSSTDLFASTGTDKSIPTTVGQKLPDGGFAWVWHDLTTMQPYDFELAFADHTSYAGASTANQRAGAGSSALSSNTISEGAAKHVLASVTAKAKRLFALLCSRQLASLNSASADPGSISQSSPQVATSYELLFASARDEFIATNDTAMQALLGEFRDHGLVLSTTSTEGGEALWVPLPKEALVRLSTSIN</sequence>
<dbReference type="InterPro" id="IPR056773">
    <property type="entry name" value="WHD_ORC2"/>
</dbReference>
<evidence type="ECO:0000313" key="10">
    <source>
        <dbReference type="Proteomes" id="UP000217199"/>
    </source>
</evidence>
<evidence type="ECO:0000259" key="7">
    <source>
        <dbReference type="Pfam" id="PF04084"/>
    </source>
</evidence>
<evidence type="ECO:0000256" key="3">
    <source>
        <dbReference type="ARBA" id="ARBA00022705"/>
    </source>
</evidence>
<organism evidence="9 10">
    <name type="scientific">Pyrrhoderma noxium</name>
    <dbReference type="NCBI Taxonomy" id="2282107"/>
    <lineage>
        <taxon>Eukaryota</taxon>
        <taxon>Fungi</taxon>
        <taxon>Dikarya</taxon>
        <taxon>Basidiomycota</taxon>
        <taxon>Agaricomycotina</taxon>
        <taxon>Agaricomycetes</taxon>
        <taxon>Hymenochaetales</taxon>
        <taxon>Hymenochaetaceae</taxon>
        <taxon>Pyrrhoderma</taxon>
    </lineage>
</organism>
<gene>
    <name evidence="9" type="ORF">PNOK_0511000</name>
</gene>
<evidence type="ECO:0000256" key="6">
    <source>
        <dbReference type="SAM" id="MobiDB-lite"/>
    </source>
</evidence>
<comment type="caution">
    <text evidence="9">The sequence shown here is derived from an EMBL/GenBank/DDBJ whole genome shotgun (WGS) entry which is preliminary data.</text>
</comment>
<dbReference type="GO" id="GO:0003688">
    <property type="term" value="F:DNA replication origin binding"/>
    <property type="evidence" value="ECO:0007669"/>
    <property type="project" value="UniProtKB-UniRule"/>
</dbReference>
<accession>A0A286UKN8</accession>
<evidence type="ECO:0000313" key="9">
    <source>
        <dbReference type="EMBL" id="PAV20176.1"/>
    </source>
</evidence>
<evidence type="ECO:0000256" key="4">
    <source>
        <dbReference type="ARBA" id="ARBA00023242"/>
    </source>
</evidence>
<dbReference type="OrthoDB" id="346673at2759"/>
<protein>
    <recommendedName>
        <fullName evidence="5">Origin recognition complex subunit 2</fullName>
    </recommendedName>
</protein>
<dbReference type="Pfam" id="PF04084">
    <property type="entry name" value="RecA-like_ORC2"/>
    <property type="match status" value="1"/>
</dbReference>
<comment type="subcellular location">
    <subcellularLocation>
        <location evidence="1 5">Nucleus</location>
    </subcellularLocation>
</comment>
<dbReference type="InterPro" id="IPR007220">
    <property type="entry name" value="ORC2"/>
</dbReference>
<evidence type="ECO:0000256" key="2">
    <source>
        <dbReference type="ARBA" id="ARBA00007421"/>
    </source>
</evidence>
<evidence type="ECO:0000259" key="8">
    <source>
        <dbReference type="Pfam" id="PF24882"/>
    </source>
</evidence>
<dbReference type="FunCoup" id="A0A286UKN8">
    <property type="interactions" value="948"/>
</dbReference>